<organism evidence="1 2">
    <name type="scientific">Coemansia aciculifera</name>
    <dbReference type="NCBI Taxonomy" id="417176"/>
    <lineage>
        <taxon>Eukaryota</taxon>
        <taxon>Fungi</taxon>
        <taxon>Fungi incertae sedis</taxon>
        <taxon>Zoopagomycota</taxon>
        <taxon>Kickxellomycotina</taxon>
        <taxon>Kickxellomycetes</taxon>
        <taxon>Kickxellales</taxon>
        <taxon>Kickxellaceae</taxon>
        <taxon>Coemansia</taxon>
    </lineage>
</organism>
<dbReference type="AlphaFoldDB" id="A0A9W8M3C9"/>
<reference evidence="1" key="1">
    <citation type="submission" date="2022-07" db="EMBL/GenBank/DDBJ databases">
        <title>Phylogenomic reconstructions and comparative analyses of Kickxellomycotina fungi.</title>
        <authorList>
            <person name="Reynolds N.K."/>
            <person name="Stajich J.E."/>
            <person name="Barry K."/>
            <person name="Grigoriev I.V."/>
            <person name="Crous P."/>
            <person name="Smith M.E."/>
        </authorList>
    </citation>
    <scope>NUCLEOTIDE SEQUENCE</scope>
    <source>
        <strain evidence="1">RSA 476</strain>
    </source>
</reference>
<dbReference type="EMBL" id="JANBUY010000360">
    <property type="protein sequence ID" value="KAJ2859716.1"/>
    <property type="molecule type" value="Genomic_DNA"/>
</dbReference>
<accession>A0A9W8M3C9</accession>
<evidence type="ECO:0000313" key="1">
    <source>
        <dbReference type="EMBL" id="KAJ2859716.1"/>
    </source>
</evidence>
<dbReference type="Proteomes" id="UP001140074">
    <property type="component" value="Unassembled WGS sequence"/>
</dbReference>
<evidence type="ECO:0008006" key="3">
    <source>
        <dbReference type="Google" id="ProtNLM"/>
    </source>
</evidence>
<name>A0A9W8M3C9_9FUNG</name>
<comment type="caution">
    <text evidence="1">The sequence shown here is derived from an EMBL/GenBank/DDBJ whole genome shotgun (WGS) entry which is preliminary data.</text>
</comment>
<protein>
    <recommendedName>
        <fullName evidence="3">PAS domain-containing protein</fullName>
    </recommendedName>
</protein>
<evidence type="ECO:0000313" key="2">
    <source>
        <dbReference type="Proteomes" id="UP001140074"/>
    </source>
</evidence>
<keyword evidence="2" id="KW-1185">Reference proteome</keyword>
<gene>
    <name evidence="1" type="ORF">GGH94_005949</name>
</gene>
<proteinExistence type="predicted"/>
<sequence>MPASRPRLAELLTEELRSKCTCSQAQAADCHLRSSGVIIVDQLSRIVFADHEAIDVLRGPAEEWNADDDTPLSLRDSSYSGHLHDYWRFIEYFTVSDTMTDGNDSEVSHHYLVVERTEDKVVSWMQVCVHYSPAEDGRELYVWSVRDISGPTRCLEMSRLTTADDYTLSLEDDGFPHTPLLTQAPTDCHPTQLRARDELAELLEMAAASECFSVLHLTGFGAVDSVFPRRMLGWGETDILDRSFIGLLSPDDRIFFCRALRRCHHDGIPQRLILKVASALAGDVGGDAHLPEAHIYADCDVTVLMPEAVQQPVLVVRANDPAVLAPLSLCMLRAGATAATTTRCRRRQVVHRVKLDEAMPPTITADTLLANIASVPPHSSPPSPSLSATFTEDSLPEIASPTAASSHVLAGKGHDDVPEITAWPPGLARAGRRASICMGLGPASETDTLSRTSTCTNASVDVAPQTTDPSKQQMASTTLSIHMSDIFAYTPSKPPALAAASTLCEHSPSVVDGTFASIFERINIGAYQPSF</sequence>